<dbReference type="PANTHER" id="PTHR47027">
    <property type="entry name" value="REVERSE TRANSCRIPTASE DOMAIN-CONTAINING PROTEIN"/>
    <property type="match status" value="1"/>
</dbReference>
<organism evidence="1">
    <name type="scientific">Cacopsylla melanoneura</name>
    <dbReference type="NCBI Taxonomy" id="428564"/>
    <lineage>
        <taxon>Eukaryota</taxon>
        <taxon>Metazoa</taxon>
        <taxon>Ecdysozoa</taxon>
        <taxon>Arthropoda</taxon>
        <taxon>Hexapoda</taxon>
        <taxon>Insecta</taxon>
        <taxon>Pterygota</taxon>
        <taxon>Neoptera</taxon>
        <taxon>Paraneoptera</taxon>
        <taxon>Hemiptera</taxon>
        <taxon>Sternorrhyncha</taxon>
        <taxon>Psylloidea</taxon>
        <taxon>Psyllidae</taxon>
        <taxon>Psyllinae</taxon>
        <taxon>Cacopsylla</taxon>
    </lineage>
</organism>
<sequence length="158" mass="18892">MTLYNTIIKPVLLYGAETWSITKKGEHQLQVFGNKVYRKIFGGYFEQSTQTWKRRHNVDIHGLAKQPNIVATMNANRLRWMGHLMRVDRNRAAWSIYTSTPQGRRLPGRPRSCWRNEMMRLCQKWYLDDWQEATQDRVQWRQRVWSARDLQAPNAPTE</sequence>
<evidence type="ECO:0000313" key="1">
    <source>
        <dbReference type="EMBL" id="CAG6780139.1"/>
    </source>
</evidence>
<name>A0A8D9B7S1_9HEMI</name>
<protein>
    <recommendedName>
        <fullName evidence="2">Endonuclease-reverse transcriptase</fullName>
    </recommendedName>
</protein>
<proteinExistence type="predicted"/>
<accession>A0A8D9B7S1</accession>
<reference evidence="1" key="1">
    <citation type="submission" date="2021-05" db="EMBL/GenBank/DDBJ databases">
        <authorList>
            <person name="Alioto T."/>
            <person name="Alioto T."/>
            <person name="Gomez Garrido J."/>
        </authorList>
    </citation>
    <scope>NUCLEOTIDE SEQUENCE</scope>
</reference>
<dbReference type="PANTHER" id="PTHR47027:SF25">
    <property type="entry name" value="REVERSE TRANSCRIPTASE DOMAIN-CONTAINING PROTEIN"/>
    <property type="match status" value="1"/>
</dbReference>
<evidence type="ECO:0008006" key="2">
    <source>
        <dbReference type="Google" id="ProtNLM"/>
    </source>
</evidence>
<dbReference type="EMBL" id="HBUF01617100">
    <property type="protein sequence ID" value="CAG6780139.1"/>
    <property type="molecule type" value="Transcribed_RNA"/>
</dbReference>
<dbReference type="AlphaFoldDB" id="A0A8D9B7S1"/>